<proteinExistence type="predicted"/>
<evidence type="ECO:0000313" key="2">
    <source>
        <dbReference type="EMBL" id="GMF23152.1"/>
    </source>
</evidence>
<protein>
    <submittedName>
        <fullName evidence="2">Unnamed protein product</fullName>
    </submittedName>
</protein>
<dbReference type="EMBL" id="BSXT01000277">
    <property type="protein sequence ID" value="GMF23152.1"/>
    <property type="molecule type" value="Genomic_DNA"/>
</dbReference>
<evidence type="ECO:0000313" key="3">
    <source>
        <dbReference type="Proteomes" id="UP001165121"/>
    </source>
</evidence>
<evidence type="ECO:0000256" key="1">
    <source>
        <dbReference type="SAM" id="MobiDB-lite"/>
    </source>
</evidence>
<reference evidence="2" key="1">
    <citation type="submission" date="2023-04" db="EMBL/GenBank/DDBJ databases">
        <title>Phytophthora fragariaefolia NBRC 109709.</title>
        <authorList>
            <person name="Ichikawa N."/>
            <person name="Sato H."/>
            <person name="Tonouchi N."/>
        </authorList>
    </citation>
    <scope>NUCLEOTIDE SEQUENCE</scope>
    <source>
        <strain evidence="2">NBRC 109709</strain>
    </source>
</reference>
<gene>
    <name evidence="2" type="ORF">Pfra01_000359300</name>
</gene>
<dbReference type="Proteomes" id="UP001165121">
    <property type="component" value="Unassembled WGS sequence"/>
</dbReference>
<keyword evidence="3" id="KW-1185">Reference proteome</keyword>
<dbReference type="AlphaFoldDB" id="A0A9W6U0G2"/>
<organism evidence="2 3">
    <name type="scientific">Phytophthora fragariaefolia</name>
    <dbReference type="NCBI Taxonomy" id="1490495"/>
    <lineage>
        <taxon>Eukaryota</taxon>
        <taxon>Sar</taxon>
        <taxon>Stramenopiles</taxon>
        <taxon>Oomycota</taxon>
        <taxon>Peronosporomycetes</taxon>
        <taxon>Peronosporales</taxon>
        <taxon>Peronosporaceae</taxon>
        <taxon>Phytophthora</taxon>
    </lineage>
</organism>
<feature type="region of interest" description="Disordered" evidence="1">
    <location>
        <begin position="1"/>
        <end position="31"/>
    </location>
</feature>
<sequence length="276" mass="30509">MSRKHAPPQSQPNGERKRRRSRQGTADNSAHTVKLASTLNFHGVWRELKAAGRTSKPPRGLDNRFRYVLQVVPPTVKLARITCKEEAVLDGHRANLCSVRFDVYVGDGQNGGCTVDGATTQTLLPSSINKRGVPGANGEHHQAARGDACSGVGVGDGAYIVGCVCRRVKRPKNGCVLQVMWVDTQFQNAVESLTVAAIKRGIENYQALVCVLNKPTWRNLTDTVVDEELNLDWSFDELEIVSDEEGYERYDPEVFLAASLAEVEAVKNMRLTFTWK</sequence>
<name>A0A9W6U0G2_9STRA</name>
<comment type="caution">
    <text evidence="2">The sequence shown here is derived from an EMBL/GenBank/DDBJ whole genome shotgun (WGS) entry which is preliminary data.</text>
</comment>
<accession>A0A9W6U0G2</accession>